<reference evidence="3" key="1">
    <citation type="submission" date="2025-08" db="UniProtKB">
        <authorList>
            <consortium name="Ensembl"/>
        </authorList>
    </citation>
    <scope>IDENTIFICATION</scope>
</reference>
<evidence type="ECO:0000259" key="2">
    <source>
        <dbReference type="Pfam" id="PF00078"/>
    </source>
</evidence>
<accession>A0A3B4A6I8</accession>
<evidence type="ECO:0000313" key="4">
    <source>
        <dbReference type="Proteomes" id="UP000261520"/>
    </source>
</evidence>
<dbReference type="Pfam" id="PF00078">
    <property type="entry name" value="RVT_1"/>
    <property type="match status" value="1"/>
</dbReference>
<dbReference type="Proteomes" id="UP000261520">
    <property type="component" value="Unplaced"/>
</dbReference>
<feature type="compositionally biased region" description="Basic and acidic residues" evidence="1">
    <location>
        <begin position="1"/>
        <end position="12"/>
    </location>
</feature>
<dbReference type="Ensembl" id="ENSPMGT00000012917.1">
    <property type="protein sequence ID" value="ENSPMGP00000012106.1"/>
    <property type="gene ID" value="ENSPMGG00000010004.1"/>
</dbReference>
<reference evidence="3" key="2">
    <citation type="submission" date="2025-09" db="UniProtKB">
        <authorList>
            <consortium name="Ensembl"/>
        </authorList>
    </citation>
    <scope>IDENTIFICATION</scope>
</reference>
<keyword evidence="4" id="KW-1185">Reference proteome</keyword>
<dbReference type="SUPFAM" id="SSF56672">
    <property type="entry name" value="DNA/RNA polymerases"/>
    <property type="match status" value="1"/>
</dbReference>
<name>A0A3B4A6I8_9GOBI</name>
<proteinExistence type="predicted"/>
<evidence type="ECO:0000313" key="3">
    <source>
        <dbReference type="Ensembl" id="ENSPMGP00000012106.1"/>
    </source>
</evidence>
<dbReference type="PANTHER" id="PTHR31635">
    <property type="entry name" value="REVERSE TRANSCRIPTASE DOMAIN-CONTAINING PROTEIN-RELATED"/>
    <property type="match status" value="1"/>
</dbReference>
<organism evidence="3 4">
    <name type="scientific">Periophthalmus magnuspinnatus</name>
    <dbReference type="NCBI Taxonomy" id="409849"/>
    <lineage>
        <taxon>Eukaryota</taxon>
        <taxon>Metazoa</taxon>
        <taxon>Chordata</taxon>
        <taxon>Craniata</taxon>
        <taxon>Vertebrata</taxon>
        <taxon>Euteleostomi</taxon>
        <taxon>Actinopterygii</taxon>
        <taxon>Neopterygii</taxon>
        <taxon>Teleostei</taxon>
        <taxon>Neoteleostei</taxon>
        <taxon>Acanthomorphata</taxon>
        <taxon>Gobiaria</taxon>
        <taxon>Gobiiformes</taxon>
        <taxon>Gobioidei</taxon>
        <taxon>Gobiidae</taxon>
        <taxon>Oxudercinae</taxon>
        <taxon>Periophthalmus</taxon>
    </lineage>
</organism>
<dbReference type="InterPro" id="IPR043502">
    <property type="entry name" value="DNA/RNA_pol_sf"/>
</dbReference>
<dbReference type="AlphaFoldDB" id="A0A3B4A6I8"/>
<evidence type="ECO:0000256" key="1">
    <source>
        <dbReference type="SAM" id="MobiDB-lite"/>
    </source>
</evidence>
<feature type="domain" description="Reverse transcriptase" evidence="2">
    <location>
        <begin position="10"/>
        <end position="85"/>
    </location>
</feature>
<protein>
    <recommendedName>
        <fullName evidence="2">Reverse transcriptase domain-containing protein</fullName>
    </recommendedName>
</protein>
<feature type="region of interest" description="Disordered" evidence="1">
    <location>
        <begin position="1"/>
        <end position="21"/>
    </location>
</feature>
<dbReference type="PANTHER" id="PTHR31635:SF196">
    <property type="entry name" value="REVERSE TRANSCRIPTASE DOMAIN-CONTAINING PROTEIN-RELATED"/>
    <property type="match status" value="1"/>
</dbReference>
<dbReference type="InterPro" id="IPR000477">
    <property type="entry name" value="RT_dom"/>
</dbReference>
<sequence length="241" mass="27977">NGVNMGKREASRKLRTKTGNGQGSAWSPLLFVLYLEPLAQIIRRDQHIKGVTIKGKEHNLACYADDILIYLGQPTTSLPKLVQKINMNKTRTLSPNYNPPLEILPMMWQAESLKYLINCVPLHTKIIEDMKQWNLIPYFTLYSRIESIKMSVLPRIVSFKTLQLTKDKGRWGFPSLRNYYRAAQMKTVINWFDVSYNAQWKTAALVFLDMQTIFTCNHHSADRKDVFTEKSQSVNLDFTYH</sequence>
<dbReference type="STRING" id="409849.ENSPMGP00000012106"/>